<evidence type="ECO:0000256" key="1">
    <source>
        <dbReference type="ARBA" id="ARBA00006040"/>
    </source>
</evidence>
<evidence type="ECO:0000256" key="7">
    <source>
        <dbReference type="RuleBase" id="RU003435"/>
    </source>
</evidence>
<keyword evidence="10" id="KW-1185">Reference proteome</keyword>
<name>A0ABQ9F2Y3_TEGGR</name>
<dbReference type="Pfam" id="PF01432">
    <property type="entry name" value="Peptidase_M3"/>
    <property type="match status" value="2"/>
</dbReference>
<protein>
    <recommendedName>
        <fullName evidence="8">Peptidase M3A/M3B catalytic domain-containing protein</fullName>
    </recommendedName>
</protein>
<comment type="similarity">
    <text evidence="1 7">Belongs to the peptidase M3 family.</text>
</comment>
<reference evidence="9 10" key="1">
    <citation type="submission" date="2022-12" db="EMBL/GenBank/DDBJ databases">
        <title>Chromosome-level genome of Tegillarca granosa.</title>
        <authorList>
            <person name="Kim J."/>
        </authorList>
    </citation>
    <scope>NUCLEOTIDE SEQUENCE [LARGE SCALE GENOMIC DNA]</scope>
    <source>
        <strain evidence="9">Teg-2019</strain>
        <tissue evidence="9">Adductor muscle</tissue>
    </source>
</reference>
<evidence type="ECO:0000256" key="3">
    <source>
        <dbReference type="ARBA" id="ARBA00022723"/>
    </source>
</evidence>
<evidence type="ECO:0000259" key="8">
    <source>
        <dbReference type="Pfam" id="PF01432"/>
    </source>
</evidence>
<keyword evidence="5 7" id="KW-0862">Zinc</keyword>
<dbReference type="InterPro" id="IPR001567">
    <property type="entry name" value="Pept_M3A_M3B_dom"/>
</dbReference>
<dbReference type="PANTHER" id="PTHR11804:SF79">
    <property type="entry name" value="MITOCHONDRIAL INTERMEDIATE PEPTIDASE"/>
    <property type="match status" value="1"/>
</dbReference>
<evidence type="ECO:0000313" key="10">
    <source>
        <dbReference type="Proteomes" id="UP001217089"/>
    </source>
</evidence>
<comment type="caution">
    <text evidence="9">The sequence shown here is derived from an EMBL/GenBank/DDBJ whole genome shotgun (WGS) entry which is preliminary data.</text>
</comment>
<evidence type="ECO:0000256" key="6">
    <source>
        <dbReference type="ARBA" id="ARBA00023049"/>
    </source>
</evidence>
<keyword evidence="2 7" id="KW-0645">Protease</keyword>
<dbReference type="InterPro" id="IPR045090">
    <property type="entry name" value="Pept_M3A_M3B"/>
</dbReference>
<sequence length="337" mass="38394">MTDVLVIKADFIRSSHPDEKLNTNTDIHSVLKHILENGDVVPTDELDKRLAELFMFDFEQSGIHLDAEKRTKFVQLNDSALRYGHHFVQGTQNYHGDSLLVTGLCADHNNDLVREAAYKIFLYRDKDQEKLLDLLLSVRHQIAKVVGFPTFAHRALKGTMAGTPDNITMGSTLLLSNRKKKTAVVHATEGTLGYIYCDFFERPDKPNQVLSSFARHYETGETIPTEMILGMCKAKTVFEASAWQLRFGHLVTYGARYYSYLMSRAVASRIWHKCFKQDPFNRKMGERYRQEMLAHGGGIPPIDLVEGLLNDRPTMDKLVDSLIEDVDTYASEFNKNV</sequence>
<evidence type="ECO:0000256" key="2">
    <source>
        <dbReference type="ARBA" id="ARBA00022670"/>
    </source>
</evidence>
<organism evidence="9 10">
    <name type="scientific">Tegillarca granosa</name>
    <name type="common">Malaysian cockle</name>
    <name type="synonym">Anadara granosa</name>
    <dbReference type="NCBI Taxonomy" id="220873"/>
    <lineage>
        <taxon>Eukaryota</taxon>
        <taxon>Metazoa</taxon>
        <taxon>Spiralia</taxon>
        <taxon>Lophotrochozoa</taxon>
        <taxon>Mollusca</taxon>
        <taxon>Bivalvia</taxon>
        <taxon>Autobranchia</taxon>
        <taxon>Pteriomorphia</taxon>
        <taxon>Arcoida</taxon>
        <taxon>Arcoidea</taxon>
        <taxon>Arcidae</taxon>
        <taxon>Tegillarca</taxon>
    </lineage>
</organism>
<feature type="domain" description="Peptidase M3A/M3B catalytic" evidence="8">
    <location>
        <begin position="240"/>
        <end position="321"/>
    </location>
</feature>
<proteinExistence type="inferred from homology"/>
<evidence type="ECO:0000256" key="5">
    <source>
        <dbReference type="ARBA" id="ARBA00022833"/>
    </source>
</evidence>
<dbReference type="Gene3D" id="1.10.1370.10">
    <property type="entry name" value="Neurolysin, domain 3"/>
    <property type="match status" value="2"/>
</dbReference>
<evidence type="ECO:0000313" key="9">
    <source>
        <dbReference type="EMBL" id="KAJ8310607.1"/>
    </source>
</evidence>
<accession>A0ABQ9F2Y3</accession>
<gene>
    <name evidence="9" type="ORF">KUTeg_012472</name>
</gene>
<feature type="domain" description="Peptidase M3A/M3B catalytic" evidence="8">
    <location>
        <begin position="108"/>
        <end position="167"/>
    </location>
</feature>
<comment type="cofactor">
    <cofactor evidence="7">
        <name>Zn(2+)</name>
        <dbReference type="ChEBI" id="CHEBI:29105"/>
    </cofactor>
    <text evidence="7">Binds 1 zinc ion.</text>
</comment>
<dbReference type="PANTHER" id="PTHR11804">
    <property type="entry name" value="PROTEASE M3 THIMET OLIGOPEPTIDASE-RELATED"/>
    <property type="match status" value="1"/>
</dbReference>
<dbReference type="SUPFAM" id="SSF55486">
    <property type="entry name" value="Metalloproteases ('zincins'), catalytic domain"/>
    <property type="match status" value="1"/>
</dbReference>
<keyword evidence="3 7" id="KW-0479">Metal-binding</keyword>
<dbReference type="InterPro" id="IPR024077">
    <property type="entry name" value="Neurolysin/TOP_dom2"/>
</dbReference>
<dbReference type="Proteomes" id="UP001217089">
    <property type="component" value="Unassembled WGS sequence"/>
</dbReference>
<evidence type="ECO:0000256" key="4">
    <source>
        <dbReference type="ARBA" id="ARBA00022801"/>
    </source>
</evidence>
<keyword evidence="6 7" id="KW-0482">Metalloprotease</keyword>
<dbReference type="EMBL" id="JARBDR010000640">
    <property type="protein sequence ID" value="KAJ8310607.1"/>
    <property type="molecule type" value="Genomic_DNA"/>
</dbReference>
<keyword evidence="4 7" id="KW-0378">Hydrolase</keyword>